<evidence type="ECO:0000259" key="3">
    <source>
        <dbReference type="PROSITE" id="PS51272"/>
    </source>
</evidence>
<keyword evidence="2" id="KW-0732">Signal</keyword>
<reference evidence="4" key="1">
    <citation type="submission" date="2020-12" db="EMBL/GenBank/DDBJ databases">
        <title>Clostridium thailandense sp. nov., a novel acetogenic bacterium isolated from peat land soil in Thailand.</title>
        <authorList>
            <person name="Chaikitkaew S."/>
            <person name="Birkeland N.K."/>
        </authorList>
    </citation>
    <scope>NUCLEOTIDE SEQUENCE</scope>
    <source>
        <strain evidence="4">PL3</strain>
    </source>
</reference>
<dbReference type="AlphaFoldDB" id="A0A949WS83"/>
<dbReference type="Pfam" id="PF16244">
    <property type="entry name" value="DUF4901"/>
    <property type="match status" value="2"/>
</dbReference>
<organism evidence="4 5">
    <name type="scientific">Clostridium thailandense</name>
    <dbReference type="NCBI Taxonomy" id="2794346"/>
    <lineage>
        <taxon>Bacteria</taxon>
        <taxon>Bacillati</taxon>
        <taxon>Bacillota</taxon>
        <taxon>Clostridia</taxon>
        <taxon>Eubacteriales</taxon>
        <taxon>Clostridiaceae</taxon>
        <taxon>Clostridium</taxon>
    </lineage>
</organism>
<comment type="caution">
    <text evidence="4">The sequence shown here is derived from an EMBL/GenBank/DDBJ whole genome shotgun (WGS) entry which is preliminary data.</text>
</comment>
<evidence type="ECO:0000256" key="1">
    <source>
        <dbReference type="ARBA" id="ARBA00022737"/>
    </source>
</evidence>
<evidence type="ECO:0000256" key="2">
    <source>
        <dbReference type="SAM" id="SignalP"/>
    </source>
</evidence>
<proteinExistence type="predicted"/>
<gene>
    <name evidence="4" type="ORF">I6U48_18070</name>
</gene>
<feature type="domain" description="SLH" evidence="3">
    <location>
        <begin position="646"/>
        <end position="707"/>
    </location>
</feature>
<keyword evidence="1" id="KW-0677">Repeat</keyword>
<name>A0A949WS83_9CLOT</name>
<dbReference type="InterPro" id="IPR001119">
    <property type="entry name" value="SLH_dom"/>
</dbReference>
<feature type="signal peptide" evidence="2">
    <location>
        <begin position="1"/>
        <end position="25"/>
    </location>
</feature>
<dbReference type="PROSITE" id="PS51272">
    <property type="entry name" value="SLH"/>
    <property type="match status" value="2"/>
</dbReference>
<keyword evidence="5" id="KW-1185">Reference proteome</keyword>
<feature type="chain" id="PRO_5036945560" description="SLH domain-containing protein" evidence="2">
    <location>
        <begin position="26"/>
        <end position="770"/>
    </location>
</feature>
<sequence length="770" mass="87884">MTSKKTYSIILTALISLTLTSTVYAQDIIKNSSSNITTTISDYNSKISKDEAKNNAKNFLKNYFDITIDDSKYQVNVNFIPDYQSTNINKNYIWQISWSLHNEEKDVTINISLDYFTGKVISFDNMTSLHGQSTGISNITEDQAKEISKSFLRKVNPEEFSQCKLSSNNNMSYGWKEDPTSYNFNYYRTINSIPFMDNYLNTSVDGVTGKIRSYNFRWNQIQPPSQDGTISEEKAAQIFKDNINLELKYIPYRNEYKYDTENKTIKLAYVPDTSKGINVDAKEGKMLDYDNSTLSDRTVLDLNEDQKKLFLANYTPSKKLNKELDSTSAEPIMKSIIKDIYGDNYDIESTNYQEDRDIYGTSLTCWSGQFVKKTSNSDFREEGQITIDSLTGQLVSISKFSPMDKFNIGNNNSKTKLTWEQAYGKSIEILKKYFPDKVKDINTKQTHIDHSVYYNNIPHLDTFYDFNFNRLINGICYPDNTININFNSITGDISNINSRWTQNLNVPSPNNIINKNDAQNIFFITYKPQLQYTLFSESKDPIKSDIGVKLIYSLLNDTQYKQLNGVEAFKGNFIDYSGRELDNNIESFKEKIKGSPVEKELSILASLGVIDTKNFDLNKKITRTELIKALVNAKGYKPYVLDSAPSLKMSYNGSKEDETYKYLQMAVSYGVLDNSGDFKGDELVTREEMIKDIVKLLGYDKLAQAKGIFLLSYSDTNDISSDNLGYIAISKGLGLTNDIDNMFRPKDSVTMSDLSVSIYKALNSLRSNGY</sequence>
<dbReference type="InterPro" id="IPR032599">
    <property type="entry name" value="YcdB/YcdC_rep_domain"/>
</dbReference>
<feature type="domain" description="SLH" evidence="3">
    <location>
        <begin position="710"/>
        <end position="770"/>
    </location>
</feature>
<protein>
    <recommendedName>
        <fullName evidence="3">SLH domain-containing protein</fullName>
    </recommendedName>
</protein>
<dbReference type="Proteomes" id="UP000694308">
    <property type="component" value="Unassembled WGS sequence"/>
</dbReference>
<evidence type="ECO:0000313" key="4">
    <source>
        <dbReference type="EMBL" id="MBV7274806.1"/>
    </source>
</evidence>
<evidence type="ECO:0000313" key="5">
    <source>
        <dbReference type="Proteomes" id="UP000694308"/>
    </source>
</evidence>
<accession>A0A949WS83</accession>
<dbReference type="RefSeq" id="WP_218321865.1">
    <property type="nucleotide sequence ID" value="NZ_JAEEGC010000098.1"/>
</dbReference>
<dbReference type="EMBL" id="JAEEGC010000098">
    <property type="protein sequence ID" value="MBV7274806.1"/>
    <property type="molecule type" value="Genomic_DNA"/>
</dbReference>